<keyword evidence="3" id="KW-1185">Reference proteome</keyword>
<name>A0A1H7MC33_9SPHI</name>
<dbReference type="Proteomes" id="UP000198916">
    <property type="component" value="Unassembled WGS sequence"/>
</dbReference>
<proteinExistence type="predicted"/>
<evidence type="ECO:0000256" key="1">
    <source>
        <dbReference type="SAM" id="Phobius"/>
    </source>
</evidence>
<keyword evidence="1" id="KW-0812">Transmembrane</keyword>
<keyword evidence="1" id="KW-1133">Transmembrane helix</keyword>
<protein>
    <submittedName>
        <fullName evidence="2">Uncharacterized protein</fullName>
    </submittedName>
</protein>
<accession>A0A1H7MC33</accession>
<keyword evidence="1" id="KW-0472">Membrane</keyword>
<evidence type="ECO:0000313" key="3">
    <source>
        <dbReference type="Proteomes" id="UP000198916"/>
    </source>
</evidence>
<sequence length="43" mass="5402">MYKFFIKTSLKLVFFQKINFFLTFFYFLYAKNESKHAFYPNQT</sequence>
<reference evidence="3" key="1">
    <citation type="submission" date="2016-10" db="EMBL/GenBank/DDBJ databases">
        <authorList>
            <person name="Varghese N."/>
            <person name="Submissions S."/>
        </authorList>
    </citation>
    <scope>NUCLEOTIDE SEQUENCE [LARGE SCALE GENOMIC DNA]</scope>
    <source>
        <strain evidence="3">Jip14</strain>
    </source>
</reference>
<evidence type="ECO:0000313" key="2">
    <source>
        <dbReference type="EMBL" id="SEL08890.1"/>
    </source>
</evidence>
<gene>
    <name evidence="2" type="ORF">SAMN05421740_103457</name>
</gene>
<dbReference type="AlphaFoldDB" id="A0A1H7MC33"/>
<feature type="transmembrane region" description="Helical" evidence="1">
    <location>
        <begin position="12"/>
        <end position="29"/>
    </location>
</feature>
<organism evidence="2 3">
    <name type="scientific">Parapedobacter koreensis</name>
    <dbReference type="NCBI Taxonomy" id="332977"/>
    <lineage>
        <taxon>Bacteria</taxon>
        <taxon>Pseudomonadati</taxon>
        <taxon>Bacteroidota</taxon>
        <taxon>Sphingobacteriia</taxon>
        <taxon>Sphingobacteriales</taxon>
        <taxon>Sphingobacteriaceae</taxon>
        <taxon>Parapedobacter</taxon>
    </lineage>
</organism>
<dbReference type="EMBL" id="FNZR01000003">
    <property type="protein sequence ID" value="SEL08890.1"/>
    <property type="molecule type" value="Genomic_DNA"/>
</dbReference>